<proteinExistence type="predicted"/>
<comment type="caution">
    <text evidence="3">The sequence shown here is derived from an EMBL/GenBank/DDBJ whole genome shotgun (WGS) entry which is preliminary data.</text>
</comment>
<name>A0A3N1ZRW0_9ACTN</name>
<feature type="chain" id="PRO_5038588869" evidence="2">
    <location>
        <begin position="27"/>
        <end position="240"/>
    </location>
</feature>
<dbReference type="Proteomes" id="UP000275749">
    <property type="component" value="Unassembled WGS sequence"/>
</dbReference>
<dbReference type="AlphaFoldDB" id="A0A3N1ZRW0"/>
<sequence length="240" mass="25244">MRLTRRRLAWPAAVGLLAGCAAPGQDAVAPTPSAPSSASTLRSPSSAPLVTLAVRDGSTRTVTTKESLLGLDARESDVVRTEGGAVVVRDGAGHFLLLVGAPTVRLGPASPVTGQWVTDRGRLRAVAVDGKALNSAAPVRITAPVGRRLVSSVDRETWQGKPRWTITPSELGREAPLILLQIEGWAQARELGAIPESTSLRNQFVCHPASLVARSKPSWNIEAARNASNLWDTMAAGCNP</sequence>
<evidence type="ECO:0000313" key="4">
    <source>
        <dbReference type="Proteomes" id="UP000275749"/>
    </source>
</evidence>
<evidence type="ECO:0000313" key="3">
    <source>
        <dbReference type="EMBL" id="ROR53621.1"/>
    </source>
</evidence>
<dbReference type="RefSeq" id="WP_170165234.1">
    <property type="nucleotide sequence ID" value="NZ_RKHG01000001.1"/>
</dbReference>
<evidence type="ECO:0000256" key="2">
    <source>
        <dbReference type="SAM" id="SignalP"/>
    </source>
</evidence>
<feature type="signal peptide" evidence="2">
    <location>
        <begin position="1"/>
        <end position="26"/>
    </location>
</feature>
<accession>A0A3N1ZRW0</accession>
<dbReference type="PROSITE" id="PS51257">
    <property type="entry name" value="PROKAR_LIPOPROTEIN"/>
    <property type="match status" value="1"/>
</dbReference>
<gene>
    <name evidence="3" type="ORF">EDD41_0784</name>
</gene>
<keyword evidence="2" id="KW-0732">Signal</keyword>
<dbReference type="Pfam" id="PF10783">
    <property type="entry name" value="DUF2599"/>
    <property type="match status" value="1"/>
</dbReference>
<reference evidence="3 4" key="1">
    <citation type="submission" date="2018-11" db="EMBL/GenBank/DDBJ databases">
        <title>Sequencing the genomes of 1000 actinobacteria strains.</title>
        <authorList>
            <person name="Klenk H.-P."/>
        </authorList>
    </citation>
    <scope>NUCLEOTIDE SEQUENCE [LARGE SCALE GENOMIC DNA]</scope>
    <source>
        <strain evidence="3 4">DSM 10546</strain>
    </source>
</reference>
<protein>
    <submittedName>
        <fullName evidence="3">Uncharacterized protein DUF2599</fullName>
    </submittedName>
</protein>
<evidence type="ECO:0000256" key="1">
    <source>
        <dbReference type="SAM" id="MobiDB-lite"/>
    </source>
</evidence>
<dbReference type="EMBL" id="RKHG01000001">
    <property type="protein sequence ID" value="ROR53621.1"/>
    <property type="molecule type" value="Genomic_DNA"/>
</dbReference>
<organism evidence="3 4">
    <name type="scientific">Luteococcus japonicus</name>
    <dbReference type="NCBI Taxonomy" id="33984"/>
    <lineage>
        <taxon>Bacteria</taxon>
        <taxon>Bacillati</taxon>
        <taxon>Actinomycetota</taxon>
        <taxon>Actinomycetes</taxon>
        <taxon>Propionibacteriales</taxon>
        <taxon>Propionibacteriaceae</taxon>
        <taxon>Luteococcus</taxon>
    </lineage>
</organism>
<feature type="compositionally biased region" description="Low complexity" evidence="1">
    <location>
        <begin position="27"/>
        <end position="45"/>
    </location>
</feature>
<dbReference type="InterPro" id="IPR019719">
    <property type="entry name" value="DUF2599"/>
</dbReference>
<feature type="region of interest" description="Disordered" evidence="1">
    <location>
        <begin position="24"/>
        <end position="45"/>
    </location>
</feature>